<gene>
    <name evidence="1" type="ORF">K4L44_06125</name>
</gene>
<keyword evidence="1" id="KW-0808">Transferase</keyword>
<organism evidence="1 2">
    <name type="scientific">Halosquirtibacter laminarini</name>
    <dbReference type="NCBI Taxonomy" id="3374600"/>
    <lineage>
        <taxon>Bacteria</taxon>
        <taxon>Pseudomonadati</taxon>
        <taxon>Bacteroidota</taxon>
        <taxon>Bacteroidia</taxon>
        <taxon>Marinilabiliales</taxon>
        <taxon>Prolixibacteraceae</taxon>
        <taxon>Halosquirtibacter</taxon>
    </lineage>
</organism>
<dbReference type="Proteomes" id="UP000826212">
    <property type="component" value="Chromosome"/>
</dbReference>
<keyword evidence="1" id="KW-0012">Acyltransferase</keyword>
<sequence length="373" mass="43223">MNTLEKNQSRIEYLDLLRVLACFMVLFIHAGDPFLFDGTTNTFNPYTSFLVAFLRPSVPLFIMISAVLLLPIKQTRTEFIKRRFKRVGIPFLVWSILYVFLPIPSKIIFGGPTNLFTDSGMNVYLYNLMMIPINFTGSNVHFWFIYTILGLYLTMPILSPWIKQAELSDIKYFLILWVITLFFPYIKIWFPQILGECDWNDFGMLFYFGGYLGYVILAYYLHHHNKMSFKKSFSIGIIAFAIGLAFTYQGFLYDCNRFLEALHQGNEDWKILELCIGNLTPNVVLMTVGVYLMFQKLSLSNNASKWVTTLSKRSYGIFLVHYILNLWIAPIIASNLSINEGIEQLLVTLIVFTIANVIVWLLSYIPKSRYIIG</sequence>
<evidence type="ECO:0000313" key="1">
    <source>
        <dbReference type="EMBL" id="QZE15405.1"/>
    </source>
</evidence>
<accession>A0AC61NKT4</accession>
<dbReference type="EMBL" id="CP081303">
    <property type="protein sequence ID" value="QZE15405.1"/>
    <property type="molecule type" value="Genomic_DNA"/>
</dbReference>
<reference evidence="1" key="1">
    <citation type="submission" date="2021-08" db="EMBL/GenBank/DDBJ databases">
        <title>Novel anaerobic bacterium isolated from sea squirt in East Sea, Republic of Korea.</title>
        <authorList>
            <person name="Nguyen T.H."/>
            <person name="Li Z."/>
            <person name="Lee Y.-J."/>
            <person name="Ko J."/>
            <person name="Kim S.-G."/>
        </authorList>
    </citation>
    <scope>NUCLEOTIDE SEQUENCE</scope>
    <source>
        <strain evidence="1">KCTC 25031</strain>
    </source>
</reference>
<proteinExistence type="predicted"/>
<evidence type="ECO:0000313" key="2">
    <source>
        <dbReference type="Proteomes" id="UP000826212"/>
    </source>
</evidence>
<protein>
    <submittedName>
        <fullName evidence="1">Acyltransferase</fullName>
    </submittedName>
</protein>
<name>A0AC61NKT4_9BACT</name>
<keyword evidence="2" id="KW-1185">Reference proteome</keyword>